<dbReference type="Gene3D" id="3.60.10.10">
    <property type="entry name" value="Endonuclease/exonuclease/phosphatase"/>
    <property type="match status" value="1"/>
</dbReference>
<dbReference type="RefSeq" id="WP_320688433.1">
    <property type="nucleotide sequence ID" value="NZ_JAXBLV010000207.1"/>
</dbReference>
<name>A0ABU5F5R0_9BACT</name>
<sequence>MRGSRLPACLARLAGQEIDVFLFAECPTDAAPVLAALNNQTTNRYAAVTSQSARVRFFVRQTGPLTGATWHDRFFDGVSDRITALECQPRGALSFLVIGAHLDSPYPMLSADGRAEWARDVARDVRTVETDIGHARTLLVGDLNMNPFEGGLVQTTALHAVMSRHLADVVVRHSARDGFPVFYNPMWSCFGDRPANRIQPRGRRRPPGTYYLDTTKDRANAFWQMLDQVLLRPALMDQLTHLEIVEGDGAESFVSEEGKPRANVISDHLPIRFEINL</sequence>
<protein>
    <recommendedName>
        <fullName evidence="3">Endonuclease/exonuclease/phosphatase family protein</fullName>
    </recommendedName>
</protein>
<dbReference type="InterPro" id="IPR036691">
    <property type="entry name" value="Endo/exonu/phosph_ase_sf"/>
</dbReference>
<dbReference type="SUPFAM" id="SSF56219">
    <property type="entry name" value="DNase I-like"/>
    <property type="match status" value="1"/>
</dbReference>
<reference evidence="2" key="1">
    <citation type="journal article" date="2023" name="Mar. Drugs">
        <title>Gemmata algarum, a Novel Planctomycete Isolated from an Algal Mat, Displays Antimicrobial Activity.</title>
        <authorList>
            <person name="Kumar G."/>
            <person name="Kallscheuer N."/>
            <person name="Kashif M."/>
            <person name="Ahamad S."/>
            <person name="Jagadeeshwari U."/>
            <person name="Pannikurungottu S."/>
            <person name="Haufschild T."/>
            <person name="Kabuu M."/>
            <person name="Sasikala C."/>
            <person name="Jogler C."/>
            <person name="Ramana C."/>
        </authorList>
    </citation>
    <scope>NUCLEOTIDE SEQUENCE [LARGE SCALE GENOMIC DNA]</scope>
    <source>
        <strain evidence="2">JC673</strain>
    </source>
</reference>
<proteinExistence type="predicted"/>
<accession>A0ABU5F5R0</accession>
<evidence type="ECO:0000313" key="2">
    <source>
        <dbReference type="Proteomes" id="UP001272242"/>
    </source>
</evidence>
<keyword evidence="2" id="KW-1185">Reference proteome</keyword>
<organism evidence="1 2">
    <name type="scientific">Gemmata algarum</name>
    <dbReference type="NCBI Taxonomy" id="2975278"/>
    <lineage>
        <taxon>Bacteria</taxon>
        <taxon>Pseudomonadati</taxon>
        <taxon>Planctomycetota</taxon>
        <taxon>Planctomycetia</taxon>
        <taxon>Gemmatales</taxon>
        <taxon>Gemmataceae</taxon>
        <taxon>Gemmata</taxon>
    </lineage>
</organism>
<dbReference type="Proteomes" id="UP001272242">
    <property type="component" value="Unassembled WGS sequence"/>
</dbReference>
<evidence type="ECO:0000313" key="1">
    <source>
        <dbReference type="EMBL" id="MDY3562097.1"/>
    </source>
</evidence>
<dbReference type="EMBL" id="JAXBLV010000207">
    <property type="protein sequence ID" value="MDY3562097.1"/>
    <property type="molecule type" value="Genomic_DNA"/>
</dbReference>
<evidence type="ECO:0008006" key="3">
    <source>
        <dbReference type="Google" id="ProtNLM"/>
    </source>
</evidence>
<gene>
    <name evidence="1" type="ORF">R5W23_003543</name>
</gene>
<comment type="caution">
    <text evidence="1">The sequence shown here is derived from an EMBL/GenBank/DDBJ whole genome shotgun (WGS) entry which is preliminary data.</text>
</comment>